<keyword evidence="1 8" id="KW-0813">Transport</keyword>
<dbReference type="Proteomes" id="UP000315816">
    <property type="component" value="Unassembled WGS sequence"/>
</dbReference>
<dbReference type="PANTHER" id="PTHR37839">
    <property type="entry name" value="NA(+)-TRANSLOCATING NADH-QUINONE REDUCTASE SUBUNIT A"/>
    <property type="match status" value="1"/>
</dbReference>
<proteinExistence type="inferred from homology"/>
<dbReference type="NCBIfam" id="NF003759">
    <property type="entry name" value="PRK05352.1-2"/>
    <property type="match status" value="1"/>
</dbReference>
<dbReference type="RefSeq" id="WP_142852331.1">
    <property type="nucleotide sequence ID" value="NZ_FXWW01000001.1"/>
</dbReference>
<dbReference type="GO" id="GO:0006814">
    <property type="term" value="P:sodium ion transport"/>
    <property type="evidence" value="ECO:0007669"/>
    <property type="project" value="UniProtKB-UniRule"/>
</dbReference>
<dbReference type="Pfam" id="PF11973">
    <property type="entry name" value="NQRA_SLBB"/>
    <property type="match status" value="1"/>
</dbReference>
<feature type="domain" description="NqrA second alpha/beta" evidence="11">
    <location>
        <begin position="116"/>
        <end position="256"/>
    </location>
</feature>
<dbReference type="Pfam" id="PF05896">
    <property type="entry name" value="NQRA_N"/>
    <property type="match status" value="1"/>
</dbReference>
<dbReference type="InterPro" id="IPR056148">
    <property type="entry name" value="NQRA_2nd"/>
</dbReference>
<organism evidence="12 13">
    <name type="scientific">Aliiroseovarius halocynthiae</name>
    <dbReference type="NCBI Taxonomy" id="985055"/>
    <lineage>
        <taxon>Bacteria</taxon>
        <taxon>Pseudomonadati</taxon>
        <taxon>Pseudomonadota</taxon>
        <taxon>Alphaproteobacteria</taxon>
        <taxon>Rhodobacterales</taxon>
        <taxon>Paracoccaceae</taxon>
        <taxon>Aliiroseovarius</taxon>
    </lineage>
</organism>
<keyword evidence="2 8" id="KW-1278">Translocase</keyword>
<dbReference type="OrthoDB" id="9774536at2"/>
<dbReference type="InterPro" id="IPR008703">
    <property type="entry name" value="NqrA"/>
</dbReference>
<comment type="catalytic activity">
    <reaction evidence="8">
        <text>a ubiquinone + n Na(+)(in) + NADH + H(+) = a ubiquinol + n Na(+)(out) + NAD(+)</text>
        <dbReference type="Rhea" id="RHEA:47748"/>
        <dbReference type="Rhea" id="RHEA-COMP:9565"/>
        <dbReference type="Rhea" id="RHEA-COMP:9566"/>
        <dbReference type="ChEBI" id="CHEBI:15378"/>
        <dbReference type="ChEBI" id="CHEBI:16389"/>
        <dbReference type="ChEBI" id="CHEBI:17976"/>
        <dbReference type="ChEBI" id="CHEBI:29101"/>
        <dbReference type="ChEBI" id="CHEBI:57540"/>
        <dbReference type="ChEBI" id="CHEBI:57945"/>
        <dbReference type="EC" id="7.2.1.1"/>
    </reaction>
</comment>
<comment type="caution">
    <text evidence="12">The sequence shown here is derived from an EMBL/GenBank/DDBJ whole genome shotgun (WGS) entry which is preliminary data.</text>
</comment>
<evidence type="ECO:0000259" key="11">
    <source>
        <dbReference type="Pfam" id="PF24836"/>
    </source>
</evidence>
<evidence type="ECO:0000256" key="5">
    <source>
        <dbReference type="ARBA" id="ARBA00023065"/>
    </source>
</evidence>
<dbReference type="Pfam" id="PF24836">
    <property type="entry name" value="NQRA_2nd"/>
    <property type="match status" value="1"/>
</dbReference>
<keyword evidence="4 8" id="KW-0915">Sodium</keyword>
<evidence type="ECO:0000259" key="10">
    <source>
        <dbReference type="Pfam" id="PF11973"/>
    </source>
</evidence>
<evidence type="ECO:0000256" key="7">
    <source>
        <dbReference type="ARBA" id="ARBA00023201"/>
    </source>
</evidence>
<comment type="subunit">
    <text evidence="8">Composed of six subunits; NqrA, NqrB, NqrC, NqrD, NqrE and NqrF.</text>
</comment>
<comment type="similarity">
    <text evidence="8">Belongs to the NqrA family.</text>
</comment>
<evidence type="ECO:0000256" key="1">
    <source>
        <dbReference type="ARBA" id="ARBA00022448"/>
    </source>
</evidence>
<dbReference type="HAMAP" id="MF_00425">
    <property type="entry name" value="NqrA"/>
    <property type="match status" value="1"/>
</dbReference>
<keyword evidence="5 8" id="KW-0406">Ion transport</keyword>
<comment type="function">
    <text evidence="8">NQR complex catalyzes the reduction of ubiquinone-1 to ubiquinol by two successive reactions, coupled with the transport of Na(+) ions from the cytoplasm to the periplasm. NqrA to NqrE are probably involved in the second step, the conversion of ubisemiquinone to ubiquinol.</text>
</comment>
<keyword evidence="7 8" id="KW-0739">Sodium transport</keyword>
<evidence type="ECO:0000256" key="8">
    <source>
        <dbReference type="HAMAP-Rule" id="MF_00425"/>
    </source>
</evidence>
<evidence type="ECO:0000256" key="4">
    <source>
        <dbReference type="ARBA" id="ARBA00023053"/>
    </source>
</evidence>
<evidence type="ECO:0000313" key="12">
    <source>
        <dbReference type="EMBL" id="TQV68579.1"/>
    </source>
</evidence>
<dbReference type="PANTHER" id="PTHR37839:SF1">
    <property type="entry name" value="NA(+)-TRANSLOCATING NADH-QUINONE REDUCTASE SUBUNIT A"/>
    <property type="match status" value="1"/>
</dbReference>
<reference evidence="12 13" key="1">
    <citation type="submission" date="2019-06" db="EMBL/GenBank/DDBJ databases">
        <title>A novel species of marine bacteria.</title>
        <authorList>
            <person name="Wang Y."/>
        </authorList>
    </citation>
    <scope>NUCLEOTIDE SEQUENCE [LARGE SCALE GENOMIC DNA]</scope>
    <source>
        <strain evidence="12 13">MA1-10</strain>
    </source>
</reference>
<feature type="domain" description="NqrA N-terminal barrel-sandwich hybrid" evidence="9">
    <location>
        <begin position="5"/>
        <end position="96"/>
    </location>
</feature>
<accession>A0A545SUC8</accession>
<name>A0A545SUC8_9RHOB</name>
<dbReference type="InterPro" id="IPR022615">
    <property type="entry name" value="NqrA_C_domain"/>
</dbReference>
<evidence type="ECO:0000313" key="13">
    <source>
        <dbReference type="Proteomes" id="UP000315816"/>
    </source>
</evidence>
<evidence type="ECO:0000259" key="9">
    <source>
        <dbReference type="Pfam" id="PF05896"/>
    </source>
</evidence>
<sequence length="447" mass="47316">MQRFQLRKGLNIPITGAPKPGVEDGPSPRMVAVLGDDYVGWKPRILVAEGDVVGAGAPILISKDMPDVHVVSPVAGTVKAINRGARRKLISVEIEVSNDAAQPVDFSNAGDLSTPEGLTQRLCAAGLWTAFRTRPYSKVPDPASRPAAIFVNAMDTEPLAADPAVIIAEDADAFANGLEAVAALSDGKTYLCQADGVTLPGQDIAGVEAAAFAGPHPAGLPGTHMHFLEPPRADKTVWTISYQDVIVIGRLLATGTYDASCVISLAGPACANPRLVRTIAGASMADLVTGDIPADLQVRMISGSVLSGRAGEGADGYLGRYARQITLIEEDTKQIPMGWIRPMFAKYAVQPVLGSAFAKREFPLTSNLNGGRRAMVPTGTFEELMPQDFLPTQLLRALLVMDTDQAQALGALELDEEDLGLVGFACPAKYEYGMALRDNLTKIEKEG</sequence>
<protein>
    <recommendedName>
        <fullName evidence="8">Na(+)-translocating NADH-quinone reductase subunit A</fullName>
        <shortName evidence="8">Na(+)-NQR subunit A</shortName>
        <shortName evidence="8">Na(+)-translocating NQR subunit A</shortName>
        <ecNumber evidence="8">7.2.1.1</ecNumber>
    </recommendedName>
    <alternativeName>
        <fullName evidence="8">NQR complex subunit A</fullName>
    </alternativeName>
    <alternativeName>
        <fullName evidence="8">NQR-1 subunit A</fullName>
    </alternativeName>
</protein>
<dbReference type="AlphaFoldDB" id="A0A545SUC8"/>
<evidence type="ECO:0000256" key="2">
    <source>
        <dbReference type="ARBA" id="ARBA00022967"/>
    </source>
</evidence>
<gene>
    <name evidence="8" type="primary">nqrA</name>
    <name evidence="12" type="ORF">FIL88_03065</name>
</gene>
<keyword evidence="6 8" id="KW-0830">Ubiquinone</keyword>
<dbReference type="EC" id="7.2.1.1" evidence="8"/>
<dbReference type="NCBIfam" id="TIGR01936">
    <property type="entry name" value="nqrA"/>
    <property type="match status" value="1"/>
</dbReference>
<feature type="domain" description="Na(+)-translocating NADH-quinone reductase subunit A C-terminal" evidence="10">
    <location>
        <begin position="262"/>
        <end position="309"/>
    </location>
</feature>
<dbReference type="InterPro" id="IPR056147">
    <property type="entry name" value="NQRA_N"/>
</dbReference>
<keyword evidence="13" id="KW-1185">Reference proteome</keyword>
<evidence type="ECO:0000256" key="3">
    <source>
        <dbReference type="ARBA" id="ARBA00023027"/>
    </source>
</evidence>
<dbReference type="EMBL" id="VICH01000004">
    <property type="protein sequence ID" value="TQV68579.1"/>
    <property type="molecule type" value="Genomic_DNA"/>
</dbReference>
<evidence type="ECO:0000256" key="6">
    <source>
        <dbReference type="ARBA" id="ARBA00023075"/>
    </source>
</evidence>
<dbReference type="GO" id="GO:0016655">
    <property type="term" value="F:oxidoreductase activity, acting on NAD(P)H, quinone or similar compound as acceptor"/>
    <property type="evidence" value="ECO:0007669"/>
    <property type="project" value="UniProtKB-UniRule"/>
</dbReference>
<keyword evidence="3 8" id="KW-0520">NAD</keyword>